<evidence type="ECO:0000313" key="2">
    <source>
        <dbReference type="Proteomes" id="UP000724058"/>
    </source>
</evidence>
<accession>A0AAP7AS14</accession>
<sequence length="101" mass="11231">MDYEQFKERIEEDLHQAFADYGIGANFSQHHVEKLNVSYDALSVTPEGSHIGVNANLSAMFEAIENGLRLSLIESQQISLMSVREYGESESPSRDLPGGMP</sequence>
<dbReference type="Pfam" id="PF18941">
    <property type="entry name" value="DUF5688"/>
    <property type="match status" value="1"/>
</dbReference>
<dbReference type="InterPro" id="IPR043743">
    <property type="entry name" value="DUF5688"/>
</dbReference>
<name>A0AAP7AS14_9FIRM</name>
<dbReference type="Proteomes" id="UP000724058">
    <property type="component" value="Unassembled WGS sequence"/>
</dbReference>
<reference evidence="1" key="2">
    <citation type="submission" date="2020-02" db="EMBL/GenBank/DDBJ databases">
        <authorList>
            <person name="Littmann E."/>
            <person name="Sorbara M."/>
        </authorList>
    </citation>
    <scope>NUCLEOTIDE SEQUENCE</scope>
    <source>
        <strain evidence="1">MSK.10.16</strain>
    </source>
</reference>
<comment type="caution">
    <text evidence="1">The sequence shown here is derived from an EMBL/GenBank/DDBJ whole genome shotgun (WGS) entry which is preliminary data.</text>
</comment>
<proteinExistence type="predicted"/>
<protein>
    <submittedName>
        <fullName evidence="1">Uncharacterized protein</fullName>
    </submittedName>
</protein>
<evidence type="ECO:0000313" key="1">
    <source>
        <dbReference type="EMBL" id="NSE58858.1"/>
    </source>
</evidence>
<dbReference type="RefSeq" id="WP_173793389.1">
    <property type="nucleotide sequence ID" value="NZ_JAAIOC010000031.1"/>
</dbReference>
<organism evidence="1 2">
    <name type="scientific">Dorea longicatena</name>
    <dbReference type="NCBI Taxonomy" id="88431"/>
    <lineage>
        <taxon>Bacteria</taxon>
        <taxon>Bacillati</taxon>
        <taxon>Bacillota</taxon>
        <taxon>Clostridia</taxon>
        <taxon>Lachnospirales</taxon>
        <taxon>Lachnospiraceae</taxon>
        <taxon>Dorea</taxon>
    </lineage>
</organism>
<dbReference type="EMBL" id="JAAIOD010000018">
    <property type="protein sequence ID" value="NSE58858.1"/>
    <property type="molecule type" value="Genomic_DNA"/>
</dbReference>
<reference evidence="1" key="1">
    <citation type="journal article" date="2020" name="Cell Host Microbe">
        <title>Functional and Genomic Variation between Human-Derived Isolates of Lachnospiraceae Reveals Inter- and Intra-Species Diversity.</title>
        <authorList>
            <person name="Sorbara M.T."/>
            <person name="Littmann E.R."/>
            <person name="Fontana E."/>
            <person name="Moody T.U."/>
            <person name="Kohout C.E."/>
            <person name="Gjonbalaj M."/>
            <person name="Eaton V."/>
            <person name="Seok R."/>
            <person name="Leiner I.M."/>
            <person name="Pamer E.G."/>
        </authorList>
    </citation>
    <scope>NUCLEOTIDE SEQUENCE</scope>
    <source>
        <strain evidence="1">MSK.10.16</strain>
    </source>
</reference>
<gene>
    <name evidence="1" type="ORF">G4332_12260</name>
</gene>
<dbReference type="AlphaFoldDB" id="A0AAP7AS14"/>